<feature type="region of interest" description="Disordered" evidence="1">
    <location>
        <begin position="293"/>
        <end position="323"/>
    </location>
</feature>
<proteinExistence type="predicted"/>
<dbReference type="AlphaFoldDB" id="A0A0G4I918"/>
<protein>
    <submittedName>
        <fullName evidence="2">Uncharacterized protein</fullName>
    </submittedName>
</protein>
<dbReference type="EMBL" id="CDMZ01005711">
    <property type="protein sequence ID" value="CEM53625.1"/>
    <property type="molecule type" value="Genomic_DNA"/>
</dbReference>
<name>A0A0G4I918_9ALVE</name>
<organism evidence="2">
    <name type="scientific">Chromera velia CCMP2878</name>
    <dbReference type="NCBI Taxonomy" id="1169474"/>
    <lineage>
        <taxon>Eukaryota</taxon>
        <taxon>Sar</taxon>
        <taxon>Alveolata</taxon>
        <taxon>Colpodellida</taxon>
        <taxon>Chromeraceae</taxon>
        <taxon>Chromera</taxon>
    </lineage>
</organism>
<evidence type="ECO:0000313" key="2">
    <source>
        <dbReference type="EMBL" id="CEM53625.1"/>
    </source>
</evidence>
<dbReference type="VEuPathDB" id="CryptoDB:Cvel_12111"/>
<sequence length="323" mass="37018">MCTDEQSAKPVVSHKDYLSEVFASVSELRSSIWSDYFEQIYGDLESLDFPLDMRKLMYFNFRKLPKEVARLQSADGLWREYKPPDPSCKPLLYGEVYRMGTWKWPSDLRRSIWPVLNVQGNKTEGHEDLDLPGIGFQLEGGFPSGTLVEVSHEGGDPEGVGMWFFYSKGSGIWLDLGRTIAFASHVDSWRAWKDPAEESYLWTPEWFWNATLEHSEGYDSVQFTRMDEEDGIFKYEIVLLSQQGTGGNRRGGEVNGSVSGCFAERDAWRFRSGWRGDRPCVCDPSEGPWLNCSGDKKKKRKKRKREEAEGDESGNRTTLHFLA</sequence>
<reference evidence="2" key="1">
    <citation type="submission" date="2014-11" db="EMBL/GenBank/DDBJ databases">
        <authorList>
            <person name="Otto D Thomas"/>
            <person name="Naeem Raeece"/>
        </authorList>
    </citation>
    <scope>NUCLEOTIDE SEQUENCE</scope>
</reference>
<evidence type="ECO:0000256" key="1">
    <source>
        <dbReference type="SAM" id="MobiDB-lite"/>
    </source>
</evidence>
<gene>
    <name evidence="2" type="ORF">Cvel_12111</name>
</gene>
<accession>A0A0G4I918</accession>